<accession>A0A218ZF06</accession>
<sequence length="101" mass="11389">MGAFVASAICNCWEHGSLASRGQEYHAFRDTFHMKLAFILLELGLATAFMATWSTQYYNAAAVMEWNLATVFGIHLFTYAIDLFPARHNSAQCYESKPDDI</sequence>
<feature type="domain" description="CWH43-like N-terminal" evidence="2">
    <location>
        <begin position="3"/>
        <end position="85"/>
    </location>
</feature>
<dbReference type="InterPro" id="IPR019402">
    <property type="entry name" value="CWH43_N"/>
</dbReference>
<reference evidence="3 4" key="1">
    <citation type="submission" date="2017-04" db="EMBL/GenBank/DDBJ databases">
        <title>Draft genome sequence of Marssonina coronaria NL1: causal agent of apple blotch.</title>
        <authorList>
            <person name="Cheng Q."/>
        </authorList>
    </citation>
    <scope>NUCLEOTIDE SEQUENCE [LARGE SCALE GENOMIC DNA]</scope>
    <source>
        <strain evidence="3 4">NL1</strain>
    </source>
</reference>
<dbReference type="STRING" id="503106.A0A218ZF06"/>
<dbReference type="EMBL" id="MZNU01000053">
    <property type="protein sequence ID" value="OWP06170.1"/>
    <property type="molecule type" value="Genomic_DNA"/>
</dbReference>
<keyword evidence="1" id="KW-0472">Membrane</keyword>
<keyword evidence="1" id="KW-0812">Transmembrane</keyword>
<evidence type="ECO:0000313" key="4">
    <source>
        <dbReference type="Proteomes" id="UP000242519"/>
    </source>
</evidence>
<name>A0A218ZF06_9HELO</name>
<comment type="caution">
    <text evidence="3">The sequence shown here is derived from an EMBL/GenBank/DDBJ whole genome shotgun (WGS) entry which is preliminary data.</text>
</comment>
<dbReference type="InParanoid" id="A0A218ZF06"/>
<feature type="transmembrane region" description="Helical" evidence="1">
    <location>
        <begin position="36"/>
        <end position="54"/>
    </location>
</feature>
<dbReference type="AlphaFoldDB" id="A0A218ZF06"/>
<dbReference type="OrthoDB" id="10032492at2759"/>
<organism evidence="3 4">
    <name type="scientific">Diplocarpon coronariae</name>
    <dbReference type="NCBI Taxonomy" id="2795749"/>
    <lineage>
        <taxon>Eukaryota</taxon>
        <taxon>Fungi</taxon>
        <taxon>Dikarya</taxon>
        <taxon>Ascomycota</taxon>
        <taxon>Pezizomycotina</taxon>
        <taxon>Leotiomycetes</taxon>
        <taxon>Helotiales</taxon>
        <taxon>Drepanopezizaceae</taxon>
        <taxon>Diplocarpon</taxon>
    </lineage>
</organism>
<protein>
    <recommendedName>
        <fullName evidence="2">CWH43-like N-terminal domain-containing protein</fullName>
    </recommendedName>
</protein>
<proteinExistence type="predicted"/>
<gene>
    <name evidence="3" type="ORF">B2J93_809</name>
</gene>
<evidence type="ECO:0000256" key="1">
    <source>
        <dbReference type="SAM" id="Phobius"/>
    </source>
</evidence>
<keyword evidence="1" id="KW-1133">Transmembrane helix</keyword>
<evidence type="ECO:0000313" key="3">
    <source>
        <dbReference type="EMBL" id="OWP06170.1"/>
    </source>
</evidence>
<dbReference type="Proteomes" id="UP000242519">
    <property type="component" value="Unassembled WGS sequence"/>
</dbReference>
<keyword evidence="4" id="KW-1185">Reference proteome</keyword>
<evidence type="ECO:0000259" key="2">
    <source>
        <dbReference type="Pfam" id="PF10277"/>
    </source>
</evidence>
<dbReference type="Pfam" id="PF10277">
    <property type="entry name" value="Frag1"/>
    <property type="match status" value="1"/>
</dbReference>
<feature type="transmembrane region" description="Helical" evidence="1">
    <location>
        <begin position="66"/>
        <end position="84"/>
    </location>
</feature>